<feature type="domain" description="HTH cro/C1-type" evidence="2">
    <location>
        <begin position="12"/>
        <end position="66"/>
    </location>
</feature>
<dbReference type="PANTHER" id="PTHR46558">
    <property type="entry name" value="TRACRIPTIONAL REGULATORY PROTEIN-RELATED-RELATED"/>
    <property type="match status" value="1"/>
</dbReference>
<keyword evidence="4" id="KW-1185">Reference proteome</keyword>
<dbReference type="SMART" id="SM00530">
    <property type="entry name" value="HTH_XRE"/>
    <property type="match status" value="1"/>
</dbReference>
<proteinExistence type="predicted"/>
<dbReference type="PROSITE" id="PS50943">
    <property type="entry name" value="HTH_CROC1"/>
    <property type="match status" value="1"/>
</dbReference>
<dbReference type="RefSeq" id="WP_284370380.1">
    <property type="nucleotide sequence ID" value="NZ_BSNJ01000002.1"/>
</dbReference>
<dbReference type="InterPro" id="IPR010982">
    <property type="entry name" value="Lambda_DNA-bd_dom_sf"/>
</dbReference>
<keyword evidence="1" id="KW-0238">DNA-binding</keyword>
<name>A0ABQ5UZB5_9PROT</name>
<dbReference type="CDD" id="cd00093">
    <property type="entry name" value="HTH_XRE"/>
    <property type="match status" value="1"/>
</dbReference>
<accession>A0ABQ5UZB5</accession>
<evidence type="ECO:0000259" key="2">
    <source>
        <dbReference type="PROSITE" id="PS50943"/>
    </source>
</evidence>
<sequence>MGGKKSRITNRVRDSRKAAGLSQAALGDHVGATRQTIIAIEGQRYSPSLELAFRISHALGESIEELFQFSGEWD</sequence>
<comment type="caution">
    <text evidence="3">The sequence shown here is derived from an EMBL/GenBank/DDBJ whole genome shotgun (WGS) entry which is preliminary data.</text>
</comment>
<organism evidence="3 4">
    <name type="scientific">Algimonas porphyrae</name>
    <dbReference type="NCBI Taxonomy" id="1128113"/>
    <lineage>
        <taxon>Bacteria</taxon>
        <taxon>Pseudomonadati</taxon>
        <taxon>Pseudomonadota</taxon>
        <taxon>Alphaproteobacteria</taxon>
        <taxon>Maricaulales</taxon>
        <taxon>Robiginitomaculaceae</taxon>
        <taxon>Algimonas</taxon>
    </lineage>
</organism>
<dbReference type="Gene3D" id="1.10.260.40">
    <property type="entry name" value="lambda repressor-like DNA-binding domains"/>
    <property type="match status" value="1"/>
</dbReference>
<reference evidence="3" key="2">
    <citation type="submission" date="2023-01" db="EMBL/GenBank/DDBJ databases">
        <title>Draft genome sequence of Algimonas porphyrae strain NBRC 108216.</title>
        <authorList>
            <person name="Sun Q."/>
            <person name="Mori K."/>
        </authorList>
    </citation>
    <scope>NUCLEOTIDE SEQUENCE</scope>
    <source>
        <strain evidence="3">NBRC 108216</strain>
    </source>
</reference>
<dbReference type="PANTHER" id="PTHR46558:SF4">
    <property type="entry name" value="DNA-BIDING PHAGE PROTEIN"/>
    <property type="match status" value="1"/>
</dbReference>
<protein>
    <submittedName>
        <fullName evidence="3">Transcriptional regulator</fullName>
    </submittedName>
</protein>
<dbReference type="EMBL" id="BSNJ01000002">
    <property type="protein sequence ID" value="GLQ20110.1"/>
    <property type="molecule type" value="Genomic_DNA"/>
</dbReference>
<evidence type="ECO:0000313" key="3">
    <source>
        <dbReference type="EMBL" id="GLQ20110.1"/>
    </source>
</evidence>
<dbReference type="Pfam" id="PF01381">
    <property type="entry name" value="HTH_3"/>
    <property type="match status" value="1"/>
</dbReference>
<dbReference type="SUPFAM" id="SSF47413">
    <property type="entry name" value="lambda repressor-like DNA-binding domains"/>
    <property type="match status" value="1"/>
</dbReference>
<dbReference type="Proteomes" id="UP001161390">
    <property type="component" value="Unassembled WGS sequence"/>
</dbReference>
<reference evidence="3" key="1">
    <citation type="journal article" date="2014" name="Int. J. Syst. Evol. Microbiol.">
        <title>Complete genome of a new Firmicutes species belonging to the dominant human colonic microbiota ('Ruminococcus bicirculans') reveals two chromosomes and a selective capacity to utilize plant glucans.</title>
        <authorList>
            <consortium name="NISC Comparative Sequencing Program"/>
            <person name="Wegmann U."/>
            <person name="Louis P."/>
            <person name="Goesmann A."/>
            <person name="Henrissat B."/>
            <person name="Duncan S.H."/>
            <person name="Flint H.J."/>
        </authorList>
    </citation>
    <scope>NUCLEOTIDE SEQUENCE</scope>
    <source>
        <strain evidence="3">NBRC 108216</strain>
    </source>
</reference>
<evidence type="ECO:0000256" key="1">
    <source>
        <dbReference type="ARBA" id="ARBA00023125"/>
    </source>
</evidence>
<evidence type="ECO:0000313" key="4">
    <source>
        <dbReference type="Proteomes" id="UP001161390"/>
    </source>
</evidence>
<dbReference type="InterPro" id="IPR001387">
    <property type="entry name" value="Cro/C1-type_HTH"/>
</dbReference>
<gene>
    <name evidence="3" type="ORF">GCM10007854_10650</name>
</gene>